<keyword evidence="3 6" id="KW-1133">Transmembrane helix</keyword>
<dbReference type="EMBL" id="RJKN01000004">
    <property type="protein sequence ID" value="ROP43143.1"/>
    <property type="molecule type" value="Genomic_DNA"/>
</dbReference>
<keyword evidence="9" id="KW-1185">Reference proteome</keyword>
<feature type="compositionally biased region" description="Low complexity" evidence="5">
    <location>
        <begin position="450"/>
        <end position="469"/>
    </location>
</feature>
<evidence type="ECO:0000259" key="7">
    <source>
        <dbReference type="PROSITE" id="PS50850"/>
    </source>
</evidence>
<comment type="subcellular location">
    <subcellularLocation>
        <location evidence="1">Cell membrane</location>
        <topology evidence="1">Multi-pass membrane protein</topology>
    </subcellularLocation>
</comment>
<proteinExistence type="predicted"/>
<dbReference type="OrthoDB" id="9793415at2"/>
<dbReference type="InParanoid" id="A0A3N1HKT5"/>
<feature type="transmembrane region" description="Helical" evidence="6">
    <location>
        <begin position="58"/>
        <end position="79"/>
    </location>
</feature>
<feature type="transmembrane region" description="Helical" evidence="6">
    <location>
        <begin position="344"/>
        <end position="368"/>
    </location>
</feature>
<dbReference type="InterPro" id="IPR036259">
    <property type="entry name" value="MFS_trans_sf"/>
</dbReference>
<feature type="transmembrane region" description="Helical" evidence="6">
    <location>
        <begin position="20"/>
        <end position="38"/>
    </location>
</feature>
<dbReference type="PANTHER" id="PTHR11360:SF317">
    <property type="entry name" value="MAJOR FACILITATOR SUPERFAMILY (MFS) PROFILE DOMAIN-CONTAINING PROTEIN-RELATED"/>
    <property type="match status" value="1"/>
</dbReference>
<dbReference type="GO" id="GO:0022857">
    <property type="term" value="F:transmembrane transporter activity"/>
    <property type="evidence" value="ECO:0007669"/>
    <property type="project" value="InterPro"/>
</dbReference>
<feature type="transmembrane region" description="Helical" evidence="6">
    <location>
        <begin position="286"/>
        <end position="308"/>
    </location>
</feature>
<organism evidence="8 9">
    <name type="scientific">Pseudokineococcus lusitanus</name>
    <dbReference type="NCBI Taxonomy" id="763993"/>
    <lineage>
        <taxon>Bacteria</taxon>
        <taxon>Bacillati</taxon>
        <taxon>Actinomycetota</taxon>
        <taxon>Actinomycetes</taxon>
        <taxon>Kineosporiales</taxon>
        <taxon>Kineosporiaceae</taxon>
        <taxon>Pseudokineococcus</taxon>
    </lineage>
</organism>
<protein>
    <submittedName>
        <fullName evidence="8">Nitrate/nitrite transporter NarK</fullName>
    </submittedName>
</protein>
<dbReference type="SUPFAM" id="SSF103473">
    <property type="entry name" value="MFS general substrate transporter"/>
    <property type="match status" value="1"/>
</dbReference>
<feature type="transmembrane region" description="Helical" evidence="6">
    <location>
        <begin position="112"/>
        <end position="134"/>
    </location>
</feature>
<dbReference type="PROSITE" id="PS50850">
    <property type="entry name" value="MFS"/>
    <property type="match status" value="1"/>
</dbReference>
<feature type="domain" description="Major facilitator superfamily (MFS) profile" evidence="7">
    <location>
        <begin position="1"/>
        <end position="443"/>
    </location>
</feature>
<evidence type="ECO:0000256" key="1">
    <source>
        <dbReference type="ARBA" id="ARBA00004651"/>
    </source>
</evidence>
<accession>A0A3N1HKT5</accession>
<gene>
    <name evidence="8" type="ORF">EDC03_1738</name>
</gene>
<keyword evidence="2 6" id="KW-0812">Transmembrane</keyword>
<evidence type="ECO:0000313" key="8">
    <source>
        <dbReference type="EMBL" id="ROP43143.1"/>
    </source>
</evidence>
<feature type="transmembrane region" description="Helical" evidence="6">
    <location>
        <begin position="86"/>
        <end position="106"/>
    </location>
</feature>
<evidence type="ECO:0000256" key="2">
    <source>
        <dbReference type="ARBA" id="ARBA00022692"/>
    </source>
</evidence>
<dbReference type="CDD" id="cd17353">
    <property type="entry name" value="MFS_OFA_like"/>
    <property type="match status" value="1"/>
</dbReference>
<dbReference type="Pfam" id="PF07690">
    <property type="entry name" value="MFS_1"/>
    <property type="match status" value="1"/>
</dbReference>
<keyword evidence="4 6" id="KW-0472">Membrane</keyword>
<evidence type="ECO:0000313" key="9">
    <source>
        <dbReference type="Proteomes" id="UP000276232"/>
    </source>
</evidence>
<feature type="transmembrane region" description="Helical" evidence="6">
    <location>
        <begin position="248"/>
        <end position="266"/>
    </location>
</feature>
<evidence type="ECO:0000256" key="4">
    <source>
        <dbReference type="ARBA" id="ARBA00023136"/>
    </source>
</evidence>
<sequence length="469" mass="48762">MLPSFLQRSRTVAGPGFNRWIIPPAALAVHLCIGQVYATSVYKQALVDHFDTSQTAIGVVFSIAIVMLGLSAAVFGTWVDRNGPRAAMFVSACCWTAGFLVGSAGIATGQLWLLYLGYGVIGGIGLGIGYISPVSTLIKWFPDRPGLATGMAIMGFGGGALVASPLSNQLLTAYSGGDIADVDGSAVARLFLTLGVVYFVVMMFGVFTVRVAPPDYAPAGFDPSTVKKKALVTTSNVSAANAIKAPQFWLLWVVLFCNVTAGIGILEQASPMIQDFFRDGTTSAITAVAAGGFVGLLSLGNMAGRFVWSSTSDIIGRKRIYMVYLGVGAVLYATLALAGQTSTALFVLLALVILSFYGGGFATIPAYLRDLFGTYQVGAIHGRLLTAWAAAGVAGPLIVNRFLDARGEPGSLVAADYRPALLTMVVLLVVGFVANLLVRPVSSALHEPETPAAPTATGAGAPSTTGRRG</sequence>
<dbReference type="InterPro" id="IPR020846">
    <property type="entry name" value="MFS_dom"/>
</dbReference>
<dbReference type="Gene3D" id="1.20.1250.20">
    <property type="entry name" value="MFS general substrate transporter like domains"/>
    <property type="match status" value="2"/>
</dbReference>
<dbReference type="Proteomes" id="UP000276232">
    <property type="component" value="Unassembled WGS sequence"/>
</dbReference>
<dbReference type="InterPro" id="IPR011701">
    <property type="entry name" value="MFS"/>
</dbReference>
<feature type="transmembrane region" description="Helical" evidence="6">
    <location>
        <begin position="146"/>
        <end position="166"/>
    </location>
</feature>
<evidence type="ECO:0000256" key="6">
    <source>
        <dbReference type="SAM" id="Phobius"/>
    </source>
</evidence>
<feature type="transmembrane region" description="Helical" evidence="6">
    <location>
        <begin position="320"/>
        <end position="338"/>
    </location>
</feature>
<feature type="transmembrane region" description="Helical" evidence="6">
    <location>
        <begin position="419"/>
        <end position="438"/>
    </location>
</feature>
<comment type="caution">
    <text evidence="8">The sequence shown here is derived from an EMBL/GenBank/DDBJ whole genome shotgun (WGS) entry which is preliminary data.</text>
</comment>
<evidence type="ECO:0000256" key="3">
    <source>
        <dbReference type="ARBA" id="ARBA00022989"/>
    </source>
</evidence>
<reference evidence="8 9" key="1">
    <citation type="journal article" date="2015" name="Stand. Genomic Sci.">
        <title>Genomic Encyclopedia of Bacterial and Archaeal Type Strains, Phase III: the genomes of soil and plant-associated and newly described type strains.</title>
        <authorList>
            <person name="Whitman W.B."/>
            <person name="Woyke T."/>
            <person name="Klenk H.P."/>
            <person name="Zhou Y."/>
            <person name="Lilburn T.G."/>
            <person name="Beck B.J."/>
            <person name="De Vos P."/>
            <person name="Vandamme P."/>
            <person name="Eisen J.A."/>
            <person name="Garrity G."/>
            <person name="Hugenholtz P."/>
            <person name="Kyrpides N.C."/>
        </authorList>
    </citation>
    <scope>NUCLEOTIDE SEQUENCE [LARGE SCALE GENOMIC DNA]</scope>
    <source>
        <strain evidence="8 9">CECT 7306</strain>
    </source>
</reference>
<feature type="region of interest" description="Disordered" evidence="5">
    <location>
        <begin position="447"/>
        <end position="469"/>
    </location>
</feature>
<feature type="transmembrane region" description="Helical" evidence="6">
    <location>
        <begin position="186"/>
        <end position="207"/>
    </location>
</feature>
<dbReference type="PANTHER" id="PTHR11360">
    <property type="entry name" value="MONOCARBOXYLATE TRANSPORTER"/>
    <property type="match status" value="1"/>
</dbReference>
<name>A0A3N1HKT5_9ACTN</name>
<dbReference type="InterPro" id="IPR050327">
    <property type="entry name" value="Proton-linked_MCT"/>
</dbReference>
<evidence type="ECO:0000256" key="5">
    <source>
        <dbReference type="SAM" id="MobiDB-lite"/>
    </source>
</evidence>
<dbReference type="AlphaFoldDB" id="A0A3N1HKT5"/>
<feature type="transmembrane region" description="Helical" evidence="6">
    <location>
        <begin position="380"/>
        <end position="399"/>
    </location>
</feature>
<dbReference type="GO" id="GO:0005886">
    <property type="term" value="C:plasma membrane"/>
    <property type="evidence" value="ECO:0007669"/>
    <property type="project" value="UniProtKB-SubCell"/>
</dbReference>